<proteinExistence type="predicted"/>
<accession>A0A9P3CNT2</accession>
<sequence>MRAKTSTEVIRALDARAEKTQDELEAVEAQIRRLKRRRRQLQLTDYHVQRQIEQWHYNRKFEPFLRLPLEIRQIVYGYYASPWTFLGAYYQAIGIVSKQVRDEFLSWLGINRPLFVSLRCVCLHAVLIQVQ</sequence>
<reference evidence="2 3" key="1">
    <citation type="submission" date="2021-01" db="EMBL/GenBank/DDBJ databases">
        <title>Cercospora kikuchii MAFF 305040 whole genome shotgun sequence.</title>
        <authorList>
            <person name="Kashiwa T."/>
            <person name="Suzuki T."/>
        </authorList>
    </citation>
    <scope>NUCLEOTIDE SEQUENCE [LARGE SCALE GENOMIC DNA]</scope>
    <source>
        <strain evidence="2 3">MAFF 305040</strain>
    </source>
</reference>
<dbReference type="AlphaFoldDB" id="A0A9P3CNT2"/>
<dbReference type="EMBL" id="BOLY01000005">
    <property type="protein sequence ID" value="GIZ44797.1"/>
    <property type="molecule type" value="Genomic_DNA"/>
</dbReference>
<dbReference type="OrthoDB" id="3650441at2759"/>
<dbReference type="GeneID" id="68293559"/>
<comment type="caution">
    <text evidence="2">The sequence shown here is derived from an EMBL/GenBank/DDBJ whole genome shotgun (WGS) entry which is preliminary data.</text>
</comment>
<organism evidence="2 3">
    <name type="scientific">Cercospora kikuchii</name>
    <dbReference type="NCBI Taxonomy" id="84275"/>
    <lineage>
        <taxon>Eukaryota</taxon>
        <taxon>Fungi</taxon>
        <taxon>Dikarya</taxon>
        <taxon>Ascomycota</taxon>
        <taxon>Pezizomycotina</taxon>
        <taxon>Dothideomycetes</taxon>
        <taxon>Dothideomycetidae</taxon>
        <taxon>Mycosphaerellales</taxon>
        <taxon>Mycosphaerellaceae</taxon>
        <taxon>Cercospora</taxon>
    </lineage>
</organism>
<keyword evidence="3" id="KW-1185">Reference proteome</keyword>
<feature type="coiled-coil region" evidence="1">
    <location>
        <begin position="10"/>
        <end position="44"/>
    </location>
</feature>
<evidence type="ECO:0000313" key="2">
    <source>
        <dbReference type="EMBL" id="GIZ44797.1"/>
    </source>
</evidence>
<protein>
    <submittedName>
        <fullName evidence="2">Uncharacterized protein</fullName>
    </submittedName>
</protein>
<keyword evidence="1" id="KW-0175">Coiled coil</keyword>
<evidence type="ECO:0000313" key="3">
    <source>
        <dbReference type="Proteomes" id="UP000825890"/>
    </source>
</evidence>
<evidence type="ECO:0000256" key="1">
    <source>
        <dbReference type="SAM" id="Coils"/>
    </source>
</evidence>
<dbReference type="Proteomes" id="UP000825890">
    <property type="component" value="Unassembled WGS sequence"/>
</dbReference>
<dbReference type="RefSeq" id="XP_044659284.1">
    <property type="nucleotide sequence ID" value="XM_044803349.1"/>
</dbReference>
<name>A0A9P3CNT2_9PEZI</name>
<gene>
    <name evidence="2" type="ORF">CKM354_000798400</name>
</gene>